<evidence type="ECO:0000313" key="3">
    <source>
        <dbReference type="Proteomes" id="UP000282957"/>
    </source>
</evidence>
<feature type="domain" description="Polysaccharide biosynthesis enzyme WcbI" evidence="1">
    <location>
        <begin position="3"/>
        <end position="207"/>
    </location>
</feature>
<gene>
    <name evidence="2" type="ORF">EOD42_11310</name>
</gene>
<organism evidence="2 3">
    <name type="scientific">Rhodovarius crocodyli</name>
    <dbReference type="NCBI Taxonomy" id="1979269"/>
    <lineage>
        <taxon>Bacteria</taxon>
        <taxon>Pseudomonadati</taxon>
        <taxon>Pseudomonadota</taxon>
        <taxon>Alphaproteobacteria</taxon>
        <taxon>Acetobacterales</taxon>
        <taxon>Roseomonadaceae</taxon>
        <taxon>Rhodovarius</taxon>
    </lineage>
</organism>
<proteinExistence type="predicted"/>
<protein>
    <recommendedName>
        <fullName evidence="1">Polysaccharide biosynthesis enzyme WcbI domain-containing protein</fullName>
    </recommendedName>
</protein>
<comment type="caution">
    <text evidence="2">The sequence shown here is derived from an EMBL/GenBank/DDBJ whole genome shotgun (WGS) entry which is preliminary data.</text>
</comment>
<name>A0A437MH95_9PROT</name>
<dbReference type="Gene3D" id="3.40.50.12080">
    <property type="match status" value="2"/>
</dbReference>
<evidence type="ECO:0000313" key="2">
    <source>
        <dbReference type="EMBL" id="RVT96975.1"/>
    </source>
</evidence>
<dbReference type="RefSeq" id="WP_127787622.1">
    <property type="nucleotide sequence ID" value="NZ_SACL01000003.1"/>
</dbReference>
<dbReference type="EMBL" id="SACL01000003">
    <property type="protein sequence ID" value="RVT96975.1"/>
    <property type="molecule type" value="Genomic_DNA"/>
</dbReference>
<dbReference type="Proteomes" id="UP000282957">
    <property type="component" value="Unassembled WGS sequence"/>
</dbReference>
<dbReference type="OrthoDB" id="7170754at2"/>
<evidence type="ECO:0000259" key="1">
    <source>
        <dbReference type="Pfam" id="PF18588"/>
    </source>
</evidence>
<dbReference type="AlphaFoldDB" id="A0A437MH95"/>
<dbReference type="Pfam" id="PF18588">
    <property type="entry name" value="WcbI"/>
    <property type="match status" value="1"/>
</dbReference>
<reference evidence="2 3" key="1">
    <citation type="submission" date="2019-01" db="EMBL/GenBank/DDBJ databases">
        <authorList>
            <person name="Chen W.-M."/>
        </authorList>
    </citation>
    <scope>NUCLEOTIDE SEQUENCE [LARGE SCALE GENOMIC DNA]</scope>
    <source>
        <strain evidence="2 3">CCP-6</strain>
    </source>
</reference>
<accession>A0A437MH95</accession>
<dbReference type="InterPro" id="IPR041307">
    <property type="entry name" value="WcbI"/>
</dbReference>
<sequence>MLKCLIINNCQVQTTKHALSLLCPSIAFDGFAVHTIPHDRKEESIQACIEQARQSDIVMTVNLSKEFLGLETPLLREATRGTRFVTIHNLYFTGYHPDLTYLGGLWSRMRGPLGDYHSQLVFFAFVAGVSEQECLALFNDRTFAALKYFDQFDASLQEFRRREEAVDVVFAEEMGRLVRERIGFLSVNHPNNFLTWVYANRILDHLESLGVPVERFPIDDGYLFNHLAHAPIWPIYPEIARHHGLPTPGFYGFKPQSMGDTPTPLLSLKELIAGQYKALAEAPREQLLRAHQLHFMREECRAVFGKYLV</sequence>
<keyword evidence="3" id="KW-1185">Reference proteome</keyword>